<dbReference type="EMBL" id="LQOP01000028">
    <property type="protein sequence ID" value="ORV22321.1"/>
    <property type="molecule type" value="Genomic_DNA"/>
</dbReference>
<reference evidence="3 5" key="2">
    <citation type="submission" date="2016-01" db="EMBL/GenBank/DDBJ databases">
        <title>The new phylogeny of the genus Mycobacterium.</title>
        <authorList>
            <person name="Tarcisio F."/>
            <person name="Conor M."/>
            <person name="Antonella G."/>
            <person name="Elisabetta G."/>
            <person name="Giulia F.S."/>
            <person name="Sara T."/>
            <person name="Anna F."/>
            <person name="Clotilde B."/>
            <person name="Roberto B."/>
            <person name="Veronica D.S."/>
            <person name="Fabio R."/>
            <person name="Monica P."/>
            <person name="Olivier J."/>
            <person name="Enrico T."/>
            <person name="Nicola S."/>
        </authorList>
    </citation>
    <scope>NUCLEOTIDE SEQUENCE [LARGE SCALE GENOMIC DNA]</scope>
    <source>
        <strain evidence="3 5">CCUG 50187</strain>
    </source>
</reference>
<keyword evidence="5" id="KW-1185">Reference proteome</keyword>
<feature type="domain" description="ESX-1 secretion-associated protein EspA/EspE-like" evidence="1">
    <location>
        <begin position="79"/>
        <end position="160"/>
    </location>
</feature>
<dbReference type="GeneID" id="44299055"/>
<accession>A0A0U1D923</accession>
<name>A0A0U1D923_9MYCO</name>
<evidence type="ECO:0000313" key="4">
    <source>
        <dbReference type="Proteomes" id="UP000182227"/>
    </source>
</evidence>
<dbReference type="Proteomes" id="UP000182227">
    <property type="component" value="Unassembled WGS sequence"/>
</dbReference>
<protein>
    <submittedName>
        <fullName evidence="2">ESX-1 secretion-associated protein A, EspA</fullName>
    </submittedName>
</protein>
<reference evidence="2 4" key="1">
    <citation type="submission" date="2015-03" db="EMBL/GenBank/DDBJ databases">
        <authorList>
            <person name="Murphy D."/>
        </authorList>
    </citation>
    <scope>NUCLEOTIDE SEQUENCE [LARGE SCALE GENOMIC DNA]</scope>
    <source>
        <strain evidence="2 4">D16</strain>
    </source>
</reference>
<gene>
    <name evidence="2" type="primary">espA_3</name>
    <name evidence="3" type="ORF">AWB98_26485</name>
    <name evidence="2" type="ORF">BN970_02094</name>
</gene>
<proteinExistence type="predicted"/>
<dbReference type="AlphaFoldDB" id="A0A0U1D923"/>
<dbReference type="Pfam" id="PF18879">
    <property type="entry name" value="EspA_EspE"/>
    <property type="match status" value="1"/>
</dbReference>
<evidence type="ECO:0000313" key="2">
    <source>
        <dbReference type="EMBL" id="CQD10570.1"/>
    </source>
</evidence>
<evidence type="ECO:0000313" key="3">
    <source>
        <dbReference type="EMBL" id="ORV22321.1"/>
    </source>
</evidence>
<dbReference type="EMBL" id="CTEF01000001">
    <property type="protein sequence ID" value="CQD10570.1"/>
    <property type="molecule type" value="Genomic_DNA"/>
</dbReference>
<organism evidence="2 4">
    <name type="scientific">Mycolicibacterium conceptionense</name>
    <dbReference type="NCBI Taxonomy" id="451644"/>
    <lineage>
        <taxon>Bacteria</taxon>
        <taxon>Bacillati</taxon>
        <taxon>Actinomycetota</taxon>
        <taxon>Actinomycetes</taxon>
        <taxon>Mycobacteriales</taxon>
        <taxon>Mycobacteriaceae</taxon>
        <taxon>Mycolicibacterium</taxon>
    </lineage>
</organism>
<dbReference type="Proteomes" id="UP000193811">
    <property type="component" value="Unassembled WGS sequence"/>
</dbReference>
<dbReference type="InterPro" id="IPR043796">
    <property type="entry name" value="ESX-1_EspA/EspE-like"/>
</dbReference>
<evidence type="ECO:0000313" key="5">
    <source>
        <dbReference type="Proteomes" id="UP000193811"/>
    </source>
</evidence>
<dbReference type="RefSeq" id="WP_081281683.1">
    <property type="nucleotide sequence ID" value="NZ_JACKVA010000035.1"/>
</dbReference>
<evidence type="ECO:0000259" key="1">
    <source>
        <dbReference type="Pfam" id="PF18879"/>
    </source>
</evidence>
<sequence length="239" mass="24315">MSFWDAADAVSKTLGKSDELGQLGNANTLWSTKSHYDAGDKIGLGSDAIGVVQMFLKKSFATPIINVGLLGIQGMTLTCGVGNPDTGDRFGKGAEQLGQVHDTLESAKPAAGWQGDASQAYTGQDAKQQERARTIAEADKALEAIVGKQASQIDQTRSFLGTCATVLGYAILPAMIAKVSGPQGPAVALAIEIGAVAGSVPLAAGQMAVMSANSAANAVEVGQVIGKYAKVAASATFGK</sequence>